<evidence type="ECO:0000313" key="16">
    <source>
        <dbReference type="Proteomes" id="UP001417504"/>
    </source>
</evidence>
<dbReference type="GO" id="GO:0004674">
    <property type="term" value="F:protein serine/threonine kinase activity"/>
    <property type="evidence" value="ECO:0007669"/>
    <property type="project" value="UniProtKB-KW"/>
</dbReference>
<dbReference type="PROSITE" id="PS50011">
    <property type="entry name" value="PROTEIN_KINASE_DOM"/>
    <property type="match status" value="1"/>
</dbReference>
<feature type="domain" description="NAF" evidence="14">
    <location>
        <begin position="304"/>
        <end position="328"/>
    </location>
</feature>
<evidence type="ECO:0000256" key="5">
    <source>
        <dbReference type="ARBA" id="ARBA00022741"/>
    </source>
</evidence>
<keyword evidence="8" id="KW-0464">Manganese</keyword>
<dbReference type="PANTHER" id="PTHR43895:SF65">
    <property type="entry name" value="CBL-INTERACTING PROTEIN KINASE 21"/>
    <property type="match status" value="1"/>
</dbReference>
<evidence type="ECO:0000256" key="2">
    <source>
        <dbReference type="ARBA" id="ARBA00012513"/>
    </source>
</evidence>
<dbReference type="EC" id="2.7.11.1" evidence="2"/>
<evidence type="ECO:0000259" key="14">
    <source>
        <dbReference type="PROSITE" id="PS50816"/>
    </source>
</evidence>
<dbReference type="Pfam" id="PF00069">
    <property type="entry name" value="Pkinase"/>
    <property type="match status" value="1"/>
</dbReference>
<dbReference type="InterPro" id="IPR000719">
    <property type="entry name" value="Prot_kinase_dom"/>
</dbReference>
<dbReference type="InterPro" id="IPR004041">
    <property type="entry name" value="NAF_dom"/>
</dbReference>
<dbReference type="FunFam" id="1.10.510.10:FF:000279">
    <property type="entry name" value="Non-specific serine/threonine protein kinase"/>
    <property type="match status" value="1"/>
</dbReference>
<dbReference type="PANTHER" id="PTHR43895">
    <property type="entry name" value="CALCIUM/CALMODULIN-DEPENDENT PROTEIN KINASE KINASE-RELATED"/>
    <property type="match status" value="1"/>
</dbReference>
<dbReference type="PROSITE" id="PS50816">
    <property type="entry name" value="NAF"/>
    <property type="match status" value="1"/>
</dbReference>
<proteinExistence type="inferred from homology"/>
<keyword evidence="3 12" id="KW-0723">Serine/threonine-protein kinase</keyword>
<keyword evidence="16" id="KW-1185">Reference proteome</keyword>
<name>A0AAP0PLP0_9MAGN</name>
<dbReference type="Proteomes" id="UP001417504">
    <property type="component" value="Unassembled WGS sequence"/>
</dbReference>
<dbReference type="InterPro" id="IPR008271">
    <property type="entry name" value="Ser/Thr_kinase_AS"/>
</dbReference>
<evidence type="ECO:0000256" key="1">
    <source>
        <dbReference type="ARBA" id="ARBA00006234"/>
    </source>
</evidence>
<evidence type="ECO:0000259" key="13">
    <source>
        <dbReference type="PROSITE" id="PS50011"/>
    </source>
</evidence>
<evidence type="ECO:0000256" key="7">
    <source>
        <dbReference type="ARBA" id="ARBA00022840"/>
    </source>
</evidence>
<gene>
    <name evidence="15" type="ORF">Sjap_007047</name>
</gene>
<evidence type="ECO:0000256" key="3">
    <source>
        <dbReference type="ARBA" id="ARBA00022527"/>
    </source>
</evidence>
<evidence type="ECO:0000256" key="4">
    <source>
        <dbReference type="ARBA" id="ARBA00022679"/>
    </source>
</evidence>
<feature type="binding site" evidence="11">
    <location>
        <position position="42"/>
    </location>
    <ligand>
        <name>ATP</name>
        <dbReference type="ChEBI" id="CHEBI:30616"/>
    </ligand>
</feature>
<dbReference type="CDD" id="cd12195">
    <property type="entry name" value="CIPK_C"/>
    <property type="match status" value="1"/>
</dbReference>
<comment type="caution">
    <text evidence="15">The sequence shown here is derived from an EMBL/GenBank/DDBJ whole genome shotgun (WGS) entry which is preliminary data.</text>
</comment>
<evidence type="ECO:0000256" key="11">
    <source>
        <dbReference type="PROSITE-ProRule" id="PRU10141"/>
    </source>
</evidence>
<feature type="domain" description="Protein kinase" evidence="13">
    <location>
        <begin position="13"/>
        <end position="267"/>
    </location>
</feature>
<evidence type="ECO:0000256" key="12">
    <source>
        <dbReference type="RuleBase" id="RU000304"/>
    </source>
</evidence>
<dbReference type="SMART" id="SM00220">
    <property type="entry name" value="S_TKc"/>
    <property type="match status" value="1"/>
</dbReference>
<dbReference type="Pfam" id="PF03822">
    <property type="entry name" value="NAF"/>
    <property type="match status" value="1"/>
</dbReference>
<reference evidence="15 16" key="1">
    <citation type="submission" date="2024-01" db="EMBL/GenBank/DDBJ databases">
        <title>Genome assemblies of Stephania.</title>
        <authorList>
            <person name="Yang L."/>
        </authorList>
    </citation>
    <scope>NUCLEOTIDE SEQUENCE [LARGE SCALE GENOMIC DNA]</scope>
    <source>
        <strain evidence="15">QJT</strain>
        <tissue evidence="15">Leaf</tissue>
    </source>
</reference>
<dbReference type="InterPro" id="IPR018451">
    <property type="entry name" value="NAF/FISL_domain"/>
</dbReference>
<keyword evidence="7 11" id="KW-0067">ATP-binding</keyword>
<evidence type="ECO:0000256" key="10">
    <source>
        <dbReference type="ARBA" id="ARBA00048679"/>
    </source>
</evidence>
<dbReference type="GO" id="GO:0005524">
    <property type="term" value="F:ATP binding"/>
    <property type="evidence" value="ECO:0007669"/>
    <property type="project" value="UniProtKB-UniRule"/>
</dbReference>
<sequence length="442" mass="50560">MMEEKAAMRVGKYEMGRVLGEGHSGKVRLAKNLETAQAFALKVMDKQRLLKHRQSDQIKREIGILKQLRHPNIVRLHEVVASKTKIYLVLEYVSGGELYHRIEKGRLSEVNSRKVFQQLIDAVSYCHDKGIYHRDLKLENILVDPTGTIKISDFGLSASANHFKNDGLLHTMCGSPHYVAPEVFSCKGYNGASADLWSCGVILYVLLTGYLPFCDRNLARLYQKIAEGNVKIPQWLSPGVQNLIRRLLDTNLKTRITADEIKRDEWFKQDYTPANPIEEDKETYIDSEIFKMPEVMEANKHRGLQGALINAFELIGMSSSLDLSGLFEEEDVSERKIRFSTNYSLKEIVEKIEGSVKEMGFRVEKNNRKLKLIQESKDQRRLFGLSIVAEVFEINPSLRLVELSKTYGDSSIYRKWTMQLCTELSKDLGVRENQPQLTVVQV</sequence>
<evidence type="ECO:0000313" key="15">
    <source>
        <dbReference type="EMBL" id="KAK9147144.1"/>
    </source>
</evidence>
<comment type="catalytic activity">
    <reaction evidence="9">
        <text>L-threonyl-[protein] + ATP = O-phospho-L-threonyl-[protein] + ADP + H(+)</text>
        <dbReference type="Rhea" id="RHEA:46608"/>
        <dbReference type="Rhea" id="RHEA-COMP:11060"/>
        <dbReference type="Rhea" id="RHEA-COMP:11605"/>
        <dbReference type="ChEBI" id="CHEBI:15378"/>
        <dbReference type="ChEBI" id="CHEBI:30013"/>
        <dbReference type="ChEBI" id="CHEBI:30616"/>
        <dbReference type="ChEBI" id="CHEBI:61977"/>
        <dbReference type="ChEBI" id="CHEBI:456216"/>
        <dbReference type="EC" id="2.7.11.1"/>
    </reaction>
</comment>
<keyword evidence="5 11" id="KW-0547">Nucleotide-binding</keyword>
<dbReference type="InterPro" id="IPR011009">
    <property type="entry name" value="Kinase-like_dom_sf"/>
</dbReference>
<protein>
    <recommendedName>
        <fullName evidence="2">non-specific serine/threonine protein kinase</fullName>
        <ecNumber evidence="2">2.7.11.1</ecNumber>
    </recommendedName>
</protein>
<keyword evidence="4" id="KW-0808">Transferase</keyword>
<accession>A0AAP0PLP0</accession>
<dbReference type="FunFam" id="3.30.200.20:FF:000096">
    <property type="entry name" value="Non-specific serine/threonine protein kinase"/>
    <property type="match status" value="1"/>
</dbReference>
<dbReference type="PROSITE" id="PS00108">
    <property type="entry name" value="PROTEIN_KINASE_ST"/>
    <property type="match status" value="1"/>
</dbReference>
<evidence type="ECO:0000256" key="6">
    <source>
        <dbReference type="ARBA" id="ARBA00022777"/>
    </source>
</evidence>
<organism evidence="15 16">
    <name type="scientific">Stephania japonica</name>
    <dbReference type="NCBI Taxonomy" id="461633"/>
    <lineage>
        <taxon>Eukaryota</taxon>
        <taxon>Viridiplantae</taxon>
        <taxon>Streptophyta</taxon>
        <taxon>Embryophyta</taxon>
        <taxon>Tracheophyta</taxon>
        <taxon>Spermatophyta</taxon>
        <taxon>Magnoliopsida</taxon>
        <taxon>Ranunculales</taxon>
        <taxon>Menispermaceae</taxon>
        <taxon>Menispermoideae</taxon>
        <taxon>Cissampelideae</taxon>
        <taxon>Stephania</taxon>
    </lineage>
</organism>
<comment type="similarity">
    <text evidence="1">Belongs to the protein kinase superfamily. CAMK Ser/Thr protein kinase family. SNF1 subfamily.</text>
</comment>
<comment type="catalytic activity">
    <reaction evidence="10">
        <text>L-seryl-[protein] + ATP = O-phospho-L-seryl-[protein] + ADP + H(+)</text>
        <dbReference type="Rhea" id="RHEA:17989"/>
        <dbReference type="Rhea" id="RHEA-COMP:9863"/>
        <dbReference type="Rhea" id="RHEA-COMP:11604"/>
        <dbReference type="ChEBI" id="CHEBI:15378"/>
        <dbReference type="ChEBI" id="CHEBI:29999"/>
        <dbReference type="ChEBI" id="CHEBI:30616"/>
        <dbReference type="ChEBI" id="CHEBI:83421"/>
        <dbReference type="ChEBI" id="CHEBI:456216"/>
        <dbReference type="EC" id="2.7.11.1"/>
    </reaction>
</comment>
<dbReference type="GO" id="GO:0007165">
    <property type="term" value="P:signal transduction"/>
    <property type="evidence" value="ECO:0007669"/>
    <property type="project" value="InterPro"/>
</dbReference>
<dbReference type="Gene3D" id="1.10.510.10">
    <property type="entry name" value="Transferase(Phosphotransferase) domain 1"/>
    <property type="match status" value="1"/>
</dbReference>
<evidence type="ECO:0000256" key="9">
    <source>
        <dbReference type="ARBA" id="ARBA00047899"/>
    </source>
</evidence>
<evidence type="ECO:0000256" key="8">
    <source>
        <dbReference type="ARBA" id="ARBA00023211"/>
    </source>
</evidence>
<dbReference type="InterPro" id="IPR017441">
    <property type="entry name" value="Protein_kinase_ATP_BS"/>
</dbReference>
<dbReference type="EMBL" id="JBBNAE010000002">
    <property type="protein sequence ID" value="KAK9147144.1"/>
    <property type="molecule type" value="Genomic_DNA"/>
</dbReference>
<dbReference type="SUPFAM" id="SSF56112">
    <property type="entry name" value="Protein kinase-like (PK-like)"/>
    <property type="match status" value="1"/>
</dbReference>
<keyword evidence="6" id="KW-0418">Kinase</keyword>
<dbReference type="Gene3D" id="3.30.310.80">
    <property type="entry name" value="Kinase associated domain 1, KA1"/>
    <property type="match status" value="1"/>
</dbReference>
<dbReference type="PROSITE" id="PS00107">
    <property type="entry name" value="PROTEIN_KINASE_ATP"/>
    <property type="match status" value="1"/>
</dbReference>
<dbReference type="AlphaFoldDB" id="A0AAP0PLP0"/>
<dbReference type="FunFam" id="3.30.310.80:FF:000005">
    <property type="entry name" value="Non-specific serine/threonine protein kinase"/>
    <property type="match status" value="1"/>
</dbReference>